<sequence>MATKTRDILMMHRVNQNSKPVGRFGLYLALILIVFTSHHALAQVSVTTVQGTVYRADGTPASGTLIISWPAFTTAANNAVAAGSLNTQIGTDGFVSVNLAPNEGGLPGGSYYTATYHLTDGTVNKEYWVVPAAGTATISSVRAELAPSTVAIQTVTKSYVDSSVAAATNNYVPLTGATMSGPLLLSSDPTSQNQAATKHYADQIGLSALPLAGGSMLGTLSTPNAINKLPRIDVRHPDFGATAGCANAADPTGLMDSTCAINAAIAYAYSTGVRDANYPAVYIPEGIYKISSPIRVSCDIDVVGDGESATLLKQTNDSADGLVFSNVNNPVVVLAAAQCYGGISNLTIYAADGHNYTATLLEIANAAGVHIEHVRLLNSGGRGLVAYAAERVYANDLQIDSTRWPLIGPGNEGHFYKLNIASAGSTDDGFCWGANCNASGQYPNSQWTGSMTLQSAEGDGKTATFVISCSPASACVNGDSGTSPIYSGHWFNVSGITGVTALNGYFQALNVTNDSPSGSFTITAASNANGTGVTADATWQPTILPETHAAVTIGGVNVEFNGGSIKANWYAGCFNVEGSQAVSIQNFYCEGAPVNGQPHLGADLTINGLQPYTFLSSALSGNSCSLNTPCAATVSGGSANGTMWMPNTAGDVQDVSGYGATLNIYPADYSPSISSASAYVPGVNRNQYETVVGAFSNNTLYVFTRNGIAGAYPSWPANSYIQYFNTNTFGPQVTALSNHFESIDPPGSNWTVYCNDNTDIIGNTESGADTCGSVIAGTIPDGLLAFPPGTSGALNQSQVNLALINDELTGSGGSVNEPIGAGWVKVHYAGSIAIEHSDFGGQAQTGENSEVTTGQVENAATPPLIAVQYSNGVSAALNYVNSTYDAVLTNLPSIGLNWYESRLFKFRSPDPALGANPGLAVPAGHQFTTSDCWYDVGASSGSGHAQNRFCLKGSPGFGSNSGGWEYDTWNGSSWVNAFSISDQGGVGNLALTGSTTVQGGLTASRINGEITVDGTTYTTLNAAWTAAVALANSTGLNQTIKLGPGTFNVTTTMAEPLNGSCVNVLGSAGSTLNADSSQPATTLKITTPLSGDVFYLGNTSQAQGCTFRDLNILAAANATHGFELQWFRGLLIDNVTVNDTAADGIVLGEESTTNGHQSNFLLRNVTVSYNAGTFTPASRPAYGIHIQQTAIDSHLDFITVRNALTAAIYNEGTGNTGYLIHGFGYPYTCSTAPCANNTTSGSAPTASYATNYVVYDTGGSGSVWTDTYVDSPAVAGFYVGAKGIEIHGGHIQWPDTTSFPAANLAYVAPSVTNNLLIADVDCLNMASGVNWITYGLTSGNPPSFASVHHLTGCGNYYQSLEPANTSGFSSGGANVSDTSGAVPRIWSTPIAAAGSYPAYAAQMYTGYQGDAYQAHFAGLGPFFNITYQGTVRAAGGLATSTVLNTVSALTLTTGNRNVVANATSGPQTITLPSCYTAMADGVTPTGLELIIIKSDATSNAVTMQTASSQTINYQGASATTLVIGSAGKRTLVCGPDYNWYAY</sequence>
<evidence type="ECO:0000313" key="3">
    <source>
        <dbReference type="Proteomes" id="UP000264702"/>
    </source>
</evidence>
<dbReference type="InterPro" id="IPR024535">
    <property type="entry name" value="RHGA/B-epi-like_pectate_lyase"/>
</dbReference>
<dbReference type="EMBL" id="QVQT01000004">
    <property type="protein sequence ID" value="RFU16231.1"/>
    <property type="molecule type" value="Genomic_DNA"/>
</dbReference>
<feature type="domain" description="Rhamnogalacturonase A/B/Epimerase-like pectate lyase" evidence="1">
    <location>
        <begin position="249"/>
        <end position="397"/>
    </location>
</feature>
<dbReference type="SMART" id="SM00710">
    <property type="entry name" value="PbH1"/>
    <property type="match status" value="4"/>
</dbReference>
<dbReference type="RefSeq" id="WP_117300374.1">
    <property type="nucleotide sequence ID" value="NZ_QVQT02000004.1"/>
</dbReference>
<dbReference type="InterPro" id="IPR012334">
    <property type="entry name" value="Pectin_lyas_fold"/>
</dbReference>
<dbReference type="SUPFAM" id="SSF51126">
    <property type="entry name" value="Pectin lyase-like"/>
    <property type="match status" value="2"/>
</dbReference>
<reference evidence="2 3" key="1">
    <citation type="submission" date="2018-08" db="EMBL/GenBank/DDBJ databases">
        <title>Acidipila sp. 4G-K13, an acidobacterium isolated from forest soil.</title>
        <authorList>
            <person name="Gao Z.-H."/>
            <person name="Qiu L.-H."/>
        </authorList>
    </citation>
    <scope>NUCLEOTIDE SEQUENCE [LARGE SCALE GENOMIC DNA]</scope>
    <source>
        <strain evidence="2 3">4G-K13</strain>
    </source>
</reference>
<dbReference type="Gene3D" id="2.160.20.10">
    <property type="entry name" value="Single-stranded right-handed beta-helix, Pectin lyase-like"/>
    <property type="match status" value="2"/>
</dbReference>
<dbReference type="InterPro" id="IPR006626">
    <property type="entry name" value="PbH1"/>
</dbReference>
<name>A0A372INA9_9BACT</name>
<protein>
    <recommendedName>
        <fullName evidence="1">Rhamnogalacturonase A/B/Epimerase-like pectate lyase domain-containing protein</fullName>
    </recommendedName>
</protein>
<gene>
    <name evidence="2" type="ORF">D0Y96_12565</name>
</gene>
<accession>A0A372INA9</accession>
<proteinExistence type="predicted"/>
<dbReference type="Pfam" id="PF12708">
    <property type="entry name" value="Pect-lyase_RHGA_epim"/>
    <property type="match status" value="1"/>
</dbReference>
<evidence type="ECO:0000313" key="2">
    <source>
        <dbReference type="EMBL" id="RFU16231.1"/>
    </source>
</evidence>
<dbReference type="InterPro" id="IPR011050">
    <property type="entry name" value="Pectin_lyase_fold/virulence"/>
</dbReference>
<dbReference type="OrthoDB" id="123516at2"/>
<evidence type="ECO:0000259" key="1">
    <source>
        <dbReference type="Pfam" id="PF12708"/>
    </source>
</evidence>
<dbReference type="Proteomes" id="UP000264702">
    <property type="component" value="Unassembled WGS sequence"/>
</dbReference>
<keyword evidence="3" id="KW-1185">Reference proteome</keyword>
<comment type="caution">
    <text evidence="2">The sequence shown here is derived from an EMBL/GenBank/DDBJ whole genome shotgun (WGS) entry which is preliminary data.</text>
</comment>
<organism evidence="2 3">
    <name type="scientific">Paracidobacterium acidisoli</name>
    <dbReference type="NCBI Taxonomy" id="2303751"/>
    <lineage>
        <taxon>Bacteria</taxon>
        <taxon>Pseudomonadati</taxon>
        <taxon>Acidobacteriota</taxon>
        <taxon>Terriglobia</taxon>
        <taxon>Terriglobales</taxon>
        <taxon>Acidobacteriaceae</taxon>
        <taxon>Paracidobacterium</taxon>
    </lineage>
</organism>